<keyword evidence="2" id="KW-1185">Reference proteome</keyword>
<dbReference type="Pfam" id="PF12974">
    <property type="entry name" value="Phosphonate-bd"/>
    <property type="match status" value="1"/>
</dbReference>
<dbReference type="PANTHER" id="PTHR35841:SF1">
    <property type="entry name" value="PHOSPHONATES-BINDING PERIPLASMIC PROTEIN"/>
    <property type="match status" value="1"/>
</dbReference>
<accession>A0A1D7TL63</accession>
<dbReference type="Proteomes" id="UP000094609">
    <property type="component" value="Chromosome"/>
</dbReference>
<evidence type="ECO:0000313" key="2">
    <source>
        <dbReference type="Proteomes" id="UP000094609"/>
    </source>
</evidence>
<dbReference type="AlphaFoldDB" id="A0A1D7TL63"/>
<dbReference type="PATRIC" id="fig|1193502.14.peg.1960"/>
<evidence type="ECO:0000313" key="1">
    <source>
        <dbReference type="EMBL" id="AOO65700.1"/>
    </source>
</evidence>
<gene>
    <name evidence="1" type="ORF">SHALO_1929</name>
</gene>
<name>A0A1D7TL63_9BACT</name>
<reference evidence="2" key="1">
    <citation type="submission" date="2016-08" db="EMBL/GenBank/DDBJ databases">
        <title>Complete genome sequence of the organohalide-respiring Epsilonproteobacterium Sulfurospirillum halorespirans.</title>
        <authorList>
            <person name="Goris T."/>
            <person name="Zimmermann J."/>
            <person name="Schenz B."/>
            <person name="Lemos M."/>
            <person name="Hackermueller J."/>
            <person name="Diekert G."/>
        </authorList>
    </citation>
    <scope>NUCLEOTIDE SEQUENCE [LARGE SCALE GENOMIC DNA]</scope>
    <source>
        <strain>DSM 13726</strain>
        <strain evidence="2">PCE-M2</strain>
    </source>
</reference>
<dbReference type="RefSeq" id="WP_069478353.1">
    <property type="nucleotide sequence ID" value="NZ_CP017111.1"/>
</dbReference>
<dbReference type="Gene3D" id="3.40.190.10">
    <property type="entry name" value="Periplasmic binding protein-like II"/>
    <property type="match status" value="2"/>
</dbReference>
<dbReference type="SUPFAM" id="SSF53850">
    <property type="entry name" value="Periplasmic binding protein-like II"/>
    <property type="match status" value="1"/>
</dbReference>
<dbReference type="KEGG" id="shal:SHALO_1929"/>
<dbReference type="STRING" id="1193502.SHALO_1929"/>
<organism evidence="1 2">
    <name type="scientific">Sulfurospirillum halorespirans DSM 13726</name>
    <dbReference type="NCBI Taxonomy" id="1193502"/>
    <lineage>
        <taxon>Bacteria</taxon>
        <taxon>Pseudomonadati</taxon>
        <taxon>Campylobacterota</taxon>
        <taxon>Epsilonproteobacteria</taxon>
        <taxon>Campylobacterales</taxon>
        <taxon>Sulfurospirillaceae</taxon>
        <taxon>Sulfurospirillum</taxon>
    </lineage>
</organism>
<proteinExistence type="predicted"/>
<dbReference type="PANTHER" id="PTHR35841">
    <property type="entry name" value="PHOSPHONATES-BINDING PERIPLASMIC PROTEIN"/>
    <property type="match status" value="1"/>
</dbReference>
<protein>
    <submittedName>
        <fullName evidence="1">Putative periplasmic phosphonate-binding protein</fullName>
    </submittedName>
</protein>
<sequence length="277" mass="31409">MMRHFLRLFLIFSLGLCLEARSLVFAPIPFFNANKVLEDFFPMVNYLEHALDENITIHYEKKYDDLIAAFKANQVDIAYFGPLPFLTLQKSFPYALPIITFHESDGKNGYRCALVKFGGDTLLNIPQRELKVALTQPLSTCGYTNTKHLIESSFHLNLDTLLYRYVGTHDEVALSVVRGEFHMGGIKESIAHEYASLGLEIIDTTPLIPGFSLVVNTQTISAEKIAKIKSILLSTPKEVYEKWGKDINYGMSETDINMFQNFKHDMQTVNVPHSGSF</sequence>
<dbReference type="EMBL" id="CP017111">
    <property type="protein sequence ID" value="AOO65700.1"/>
    <property type="molecule type" value="Genomic_DNA"/>
</dbReference>